<dbReference type="AlphaFoldDB" id="A0A1M6KAR7"/>
<dbReference type="STRING" id="558155.SAMN04487911_12510"/>
<proteinExistence type="predicted"/>
<protein>
    <submittedName>
        <fullName evidence="1">Uncharacterized protein</fullName>
    </submittedName>
</protein>
<name>A0A1M6KAR7_9FLAO</name>
<evidence type="ECO:0000313" key="1">
    <source>
        <dbReference type="EMBL" id="SHJ56036.1"/>
    </source>
</evidence>
<dbReference type="OrthoDB" id="1376919at2"/>
<dbReference type="EMBL" id="FQYX01000025">
    <property type="protein sequence ID" value="SHJ56036.1"/>
    <property type="molecule type" value="Genomic_DNA"/>
</dbReference>
<dbReference type="Proteomes" id="UP000184231">
    <property type="component" value="Unassembled WGS sequence"/>
</dbReference>
<evidence type="ECO:0000313" key="2">
    <source>
        <dbReference type="Proteomes" id="UP000184231"/>
    </source>
</evidence>
<keyword evidence="2" id="KW-1185">Reference proteome</keyword>
<reference evidence="1 2" key="1">
    <citation type="submission" date="2016-11" db="EMBL/GenBank/DDBJ databases">
        <authorList>
            <person name="Jaros S."/>
            <person name="Januszkiewicz K."/>
            <person name="Wedrychowicz H."/>
        </authorList>
    </citation>
    <scope>NUCLEOTIDE SEQUENCE [LARGE SCALE GENOMIC DNA]</scope>
    <source>
        <strain evidence="1 2">CGMCC 1.8863</strain>
    </source>
</reference>
<dbReference type="InterPro" id="IPR046002">
    <property type="entry name" value="DUF5958"/>
</dbReference>
<sequence length="142" mass="16964">MKLEEEMLINKYGQGLVNSKELLSNFNTFESEKKRTFLTDMTFLILQSKPNDNDIETAILESKLKPTYTPCILLKKGITSHNLNKIIALPENELDKVFLLFLSLFKIPYQRRFQEEKNHPDKWWYWELSDENRVKMILKSYK</sequence>
<dbReference type="RefSeq" id="WP_072765376.1">
    <property type="nucleotide sequence ID" value="NZ_FQYX01000025.1"/>
</dbReference>
<organism evidence="1 2">
    <name type="scientific">Arenibacter nanhaiticus</name>
    <dbReference type="NCBI Taxonomy" id="558155"/>
    <lineage>
        <taxon>Bacteria</taxon>
        <taxon>Pseudomonadati</taxon>
        <taxon>Bacteroidota</taxon>
        <taxon>Flavobacteriia</taxon>
        <taxon>Flavobacteriales</taxon>
        <taxon>Flavobacteriaceae</taxon>
        <taxon>Arenibacter</taxon>
    </lineage>
</organism>
<gene>
    <name evidence="1" type="ORF">SAMN04487911_12510</name>
</gene>
<accession>A0A1M6KAR7</accession>
<dbReference type="Pfam" id="PF19383">
    <property type="entry name" value="DUF5958"/>
    <property type="match status" value="1"/>
</dbReference>